<feature type="domain" description="Integral membrane bound transporter" evidence="6">
    <location>
        <begin position="356"/>
        <end position="486"/>
    </location>
</feature>
<evidence type="ECO:0000313" key="7">
    <source>
        <dbReference type="EMBL" id="MBC3933868.1"/>
    </source>
</evidence>
<dbReference type="EMBL" id="JACOGG010000001">
    <property type="protein sequence ID" value="MBC3933868.1"/>
    <property type="molecule type" value="Genomic_DNA"/>
</dbReference>
<evidence type="ECO:0000259" key="6">
    <source>
        <dbReference type="Pfam" id="PF13515"/>
    </source>
</evidence>
<keyword evidence="4 5" id="KW-0472">Membrane</keyword>
<evidence type="ECO:0000256" key="4">
    <source>
        <dbReference type="ARBA" id="ARBA00023136"/>
    </source>
</evidence>
<dbReference type="AlphaFoldDB" id="A0A923I5C4"/>
<feature type="transmembrane region" description="Helical" evidence="5">
    <location>
        <begin position="418"/>
        <end position="437"/>
    </location>
</feature>
<reference evidence="7" key="1">
    <citation type="submission" date="2020-08" db="EMBL/GenBank/DDBJ databases">
        <title>Novel species isolated from subtropical streams in China.</title>
        <authorList>
            <person name="Lu H."/>
        </authorList>
    </citation>
    <scope>NUCLEOTIDE SEQUENCE</scope>
    <source>
        <strain evidence="7">CY7W</strain>
    </source>
</reference>
<sequence>MKPDAVQPSLWRELVACRPGRASYALRITGCCILSCLLVQYYQTPEAALSVYIVFFLVKPDRHSSIVQSIAAVLLMGCIVGLLLLIIQQVIDDPVLRLASMAALSLFFMFAALASKLRPVASILALIFAYTLDLVSQAFIGELATRALLYGWLAAIIPAGVCLSLSLLCAPGAAQLLRQTLAYDFRLAATRLQQSDHASDAWREVLQDDQSQIQQWLKLSAKERDASDLPQLQRCCTALGPLCILIEQLGRTWSPLPGGLSTSQLAQFLTACSNALEARQALPDFPPLSAADARHHTLCELASLFRFISTNTPTAEAAELSAGTAKPVSGFWLADAFSNPDYPRLALKTTAAALSCYLIYSLLDWPGIHTSLITCYIVALASTAETLQKLRLRLIGCLIGSTAGIATILLIMPQIETLAHLLALIAVSSLVAAWVAAGSSRIAYAGLQIAFAYYLCVLQGHGPAFDLVVPRDRVIGIVLGLLVVYLIFVHIWPVSMARQIDSGLLQAQALFTRLCQPDHNKLTPQQRYGLLNQIAMQLNLVQRAYALITLEPDTVRPTPGWLEQRQHLLHSLQLLCQQLVMRSNSAITSMRQLRHVLLQLAELLPVSSATLCSETLNALCLQLHQLTQRHANPDCLSHETLQSPA</sequence>
<evidence type="ECO:0000256" key="1">
    <source>
        <dbReference type="ARBA" id="ARBA00004141"/>
    </source>
</evidence>
<comment type="subcellular location">
    <subcellularLocation>
        <location evidence="1">Membrane</location>
        <topology evidence="1">Multi-pass membrane protein</topology>
    </subcellularLocation>
</comment>
<dbReference type="InterPro" id="IPR049453">
    <property type="entry name" value="Memb_transporter_dom"/>
</dbReference>
<organism evidence="7 8">
    <name type="scientific">Undibacterium rugosum</name>
    <dbReference type="NCBI Taxonomy" id="2762291"/>
    <lineage>
        <taxon>Bacteria</taxon>
        <taxon>Pseudomonadati</taxon>
        <taxon>Pseudomonadota</taxon>
        <taxon>Betaproteobacteria</taxon>
        <taxon>Burkholderiales</taxon>
        <taxon>Oxalobacteraceae</taxon>
        <taxon>Undibacterium</taxon>
    </lineage>
</organism>
<accession>A0A923I5C4</accession>
<evidence type="ECO:0000256" key="3">
    <source>
        <dbReference type="ARBA" id="ARBA00022989"/>
    </source>
</evidence>
<gene>
    <name evidence="7" type="ORF">H8K47_00715</name>
</gene>
<keyword evidence="8" id="KW-1185">Reference proteome</keyword>
<feature type="transmembrane region" description="Helical" evidence="5">
    <location>
        <begin position="66"/>
        <end position="87"/>
    </location>
</feature>
<feature type="transmembrane region" description="Helical" evidence="5">
    <location>
        <begin position="357"/>
        <end position="380"/>
    </location>
</feature>
<protein>
    <submittedName>
        <fullName evidence="7">FUSC family protein</fullName>
    </submittedName>
</protein>
<evidence type="ECO:0000256" key="2">
    <source>
        <dbReference type="ARBA" id="ARBA00022692"/>
    </source>
</evidence>
<keyword evidence="3 5" id="KW-1133">Transmembrane helix</keyword>
<keyword evidence="2 5" id="KW-0812">Transmembrane</keyword>
<dbReference type="Pfam" id="PF13515">
    <property type="entry name" value="FUSC_2"/>
    <property type="match status" value="1"/>
</dbReference>
<comment type="caution">
    <text evidence="7">The sequence shown here is derived from an EMBL/GenBank/DDBJ whole genome shotgun (WGS) entry which is preliminary data.</text>
</comment>
<feature type="transmembrane region" description="Helical" evidence="5">
    <location>
        <begin position="474"/>
        <end position="492"/>
    </location>
</feature>
<feature type="transmembrane region" description="Helical" evidence="5">
    <location>
        <begin position="147"/>
        <end position="168"/>
    </location>
</feature>
<proteinExistence type="predicted"/>
<feature type="transmembrane region" description="Helical" evidence="5">
    <location>
        <begin position="120"/>
        <end position="140"/>
    </location>
</feature>
<dbReference type="RefSeq" id="WP_186879509.1">
    <property type="nucleotide sequence ID" value="NZ_JACOGG010000001.1"/>
</dbReference>
<feature type="transmembrane region" description="Helical" evidence="5">
    <location>
        <begin position="94"/>
        <end position="114"/>
    </location>
</feature>
<feature type="transmembrane region" description="Helical" evidence="5">
    <location>
        <begin position="392"/>
        <end position="412"/>
    </location>
</feature>
<evidence type="ECO:0000256" key="5">
    <source>
        <dbReference type="SAM" id="Phobius"/>
    </source>
</evidence>
<dbReference type="GO" id="GO:0016020">
    <property type="term" value="C:membrane"/>
    <property type="evidence" value="ECO:0007669"/>
    <property type="project" value="UniProtKB-SubCell"/>
</dbReference>
<feature type="transmembrane region" description="Helical" evidence="5">
    <location>
        <begin position="444"/>
        <end position="462"/>
    </location>
</feature>
<name>A0A923I5C4_9BURK</name>
<dbReference type="Proteomes" id="UP000612361">
    <property type="component" value="Unassembled WGS sequence"/>
</dbReference>
<evidence type="ECO:0000313" key="8">
    <source>
        <dbReference type="Proteomes" id="UP000612361"/>
    </source>
</evidence>